<feature type="compositionally biased region" description="Basic residues" evidence="1">
    <location>
        <begin position="360"/>
        <end position="374"/>
    </location>
</feature>
<dbReference type="InterPro" id="IPR001810">
    <property type="entry name" value="F-box_dom"/>
</dbReference>
<dbReference type="Pfam" id="PF00646">
    <property type="entry name" value="F-box"/>
    <property type="match status" value="1"/>
</dbReference>
<dbReference type="SUPFAM" id="SSF81383">
    <property type="entry name" value="F-box domain"/>
    <property type="match status" value="1"/>
</dbReference>
<organism evidence="3 4">
    <name type="scientific">Oldenlandia corymbosa var. corymbosa</name>
    <dbReference type="NCBI Taxonomy" id="529605"/>
    <lineage>
        <taxon>Eukaryota</taxon>
        <taxon>Viridiplantae</taxon>
        <taxon>Streptophyta</taxon>
        <taxon>Embryophyta</taxon>
        <taxon>Tracheophyta</taxon>
        <taxon>Spermatophyta</taxon>
        <taxon>Magnoliopsida</taxon>
        <taxon>eudicotyledons</taxon>
        <taxon>Gunneridae</taxon>
        <taxon>Pentapetalae</taxon>
        <taxon>asterids</taxon>
        <taxon>lamiids</taxon>
        <taxon>Gentianales</taxon>
        <taxon>Rubiaceae</taxon>
        <taxon>Rubioideae</taxon>
        <taxon>Spermacoceae</taxon>
        <taxon>Hedyotis-Oldenlandia complex</taxon>
        <taxon>Oldenlandia</taxon>
    </lineage>
</organism>
<evidence type="ECO:0000313" key="3">
    <source>
        <dbReference type="EMBL" id="CAI9102278.1"/>
    </source>
</evidence>
<evidence type="ECO:0000256" key="1">
    <source>
        <dbReference type="SAM" id="MobiDB-lite"/>
    </source>
</evidence>
<accession>A0AAV1D3W3</accession>
<protein>
    <submittedName>
        <fullName evidence="3">OLC1v1000519C1</fullName>
    </submittedName>
</protein>
<keyword evidence="4" id="KW-1185">Reference proteome</keyword>
<dbReference type="PANTHER" id="PTHR44259:SF15">
    <property type="entry name" value="F-BOX PROTEIN KIB2-RELATED"/>
    <property type="match status" value="1"/>
</dbReference>
<reference evidence="3" key="1">
    <citation type="submission" date="2023-03" db="EMBL/GenBank/DDBJ databases">
        <authorList>
            <person name="Julca I."/>
        </authorList>
    </citation>
    <scope>NUCLEOTIDE SEQUENCE</scope>
</reference>
<dbReference type="InterPro" id="IPR050942">
    <property type="entry name" value="F-box_BR-signaling"/>
</dbReference>
<dbReference type="Proteomes" id="UP001161247">
    <property type="component" value="Chromosome 4"/>
</dbReference>
<dbReference type="Gene3D" id="1.20.1280.50">
    <property type="match status" value="1"/>
</dbReference>
<evidence type="ECO:0000259" key="2">
    <source>
        <dbReference type="Pfam" id="PF00646"/>
    </source>
</evidence>
<feature type="region of interest" description="Disordered" evidence="1">
    <location>
        <begin position="349"/>
        <end position="374"/>
    </location>
</feature>
<proteinExistence type="predicted"/>
<dbReference type="AlphaFoldDB" id="A0AAV1D3W3"/>
<gene>
    <name evidence="3" type="ORF">OLC1_LOCUS11654</name>
</gene>
<evidence type="ECO:0000313" key="4">
    <source>
        <dbReference type="Proteomes" id="UP001161247"/>
    </source>
</evidence>
<sequence length="374" mass="43220">MVRIIFRCRRVPRLRLKLTPNPSKRIITKNELRLIKLHSKLMKRQQKCIPKMKKWEKSHKFGPWANLPEDLWQKIMELMSTDDQFRSTSVCKDWHSAITRIARSLELSYRGGGALFWEFYYRWETSVGNPKLSLVSQLNDPSSGGSFDLVKSNWNCKTKFAFGANPVAQKNGWFLFAKKFQWKSYFFLYHVFSKRTIWLPALKYFFDIATFSSKALPLGPECQSDCVIFASYRSGSGIYIATYKIGDENWEIMLVATAKADDSLPSTSYRTPDLQQTPRIVDFSTSSSSSGSPPPADNRSSIFVSDLLERLTKQLTKLVTFQDNDSNTPEKKDMIQYILEGPKFLSKKRAKTFTKERSKSSTKGRLAKKQKLRK</sequence>
<dbReference type="InterPro" id="IPR036047">
    <property type="entry name" value="F-box-like_dom_sf"/>
</dbReference>
<dbReference type="EMBL" id="OX459121">
    <property type="protein sequence ID" value="CAI9102278.1"/>
    <property type="molecule type" value="Genomic_DNA"/>
</dbReference>
<feature type="region of interest" description="Disordered" evidence="1">
    <location>
        <begin position="280"/>
        <end position="299"/>
    </location>
</feature>
<name>A0AAV1D3W3_OLDCO</name>
<dbReference type="PANTHER" id="PTHR44259">
    <property type="entry name" value="OS07G0183000 PROTEIN-RELATED"/>
    <property type="match status" value="1"/>
</dbReference>
<feature type="domain" description="F-box" evidence="2">
    <location>
        <begin position="64"/>
        <end position="100"/>
    </location>
</feature>